<dbReference type="GO" id="GO:0005506">
    <property type="term" value="F:iron ion binding"/>
    <property type="evidence" value="ECO:0007669"/>
    <property type="project" value="InterPro"/>
</dbReference>
<dbReference type="Gene3D" id="1.10.630.10">
    <property type="entry name" value="Cytochrome P450"/>
    <property type="match status" value="1"/>
</dbReference>
<evidence type="ECO:0000256" key="1">
    <source>
        <dbReference type="ARBA" id="ARBA00010617"/>
    </source>
</evidence>
<proteinExistence type="inferred from homology"/>
<sequence length="390" mass="42674">MAWAVTRHAEAQEVMSGRRFVKNYRNWRAWQDGEVGADWPLIGMVHLDNMLHSDGETHARIRGLIARAFTPRRVEELRPDIEGLVTGLLDDLGRAGGRADLKSALAVPLPMGVICKLFGIPDSDRPTIGRLVGSVFSTVATPEEVLDTQARVNAYFTDLVRRRRETPGDDLTSALIQARDEGDRLSDRELLDTLWLFMAAGFETTVGVLANAVRALLTHPEQLAMLRRGELPWSAAVEEALRWDTSVAALPFRYPTEDLELGGRTLRKGDPVLIFFASANRDPLQHGPEAHVFDITREQRRNVAFGHGPHFCLGAPLARLELGIALPALFERFPDLALDGGEPVPTPSIFTNLPLELPVRCTPSGAPAPPRPRASGDDAVTPAAHPAGDG</sequence>
<protein>
    <submittedName>
        <fullName evidence="9">Cytochrome P450</fullName>
    </submittedName>
</protein>
<keyword evidence="2 7" id="KW-0349">Heme</keyword>
<evidence type="ECO:0000256" key="7">
    <source>
        <dbReference type="RuleBase" id="RU000461"/>
    </source>
</evidence>
<dbReference type="Pfam" id="PF00067">
    <property type="entry name" value="p450"/>
    <property type="match status" value="2"/>
</dbReference>
<dbReference type="InterPro" id="IPR036396">
    <property type="entry name" value="Cyt_P450_sf"/>
</dbReference>
<dbReference type="PANTHER" id="PTHR46696:SF1">
    <property type="entry name" value="CYTOCHROME P450 YJIB-RELATED"/>
    <property type="match status" value="1"/>
</dbReference>
<dbReference type="PANTHER" id="PTHR46696">
    <property type="entry name" value="P450, PUTATIVE (EUROFUNG)-RELATED"/>
    <property type="match status" value="1"/>
</dbReference>
<dbReference type="InterPro" id="IPR002397">
    <property type="entry name" value="Cyt_P450_B"/>
</dbReference>
<accession>A0A852U078</accession>
<evidence type="ECO:0000313" key="10">
    <source>
        <dbReference type="Proteomes" id="UP000589036"/>
    </source>
</evidence>
<comment type="similarity">
    <text evidence="1 7">Belongs to the cytochrome P450 family.</text>
</comment>
<dbReference type="RefSeq" id="WP_312863254.1">
    <property type="nucleotide sequence ID" value="NZ_BAAAYY010000031.1"/>
</dbReference>
<keyword evidence="5 7" id="KW-0408">Iron</keyword>
<dbReference type="GO" id="GO:0016705">
    <property type="term" value="F:oxidoreductase activity, acting on paired donors, with incorporation or reduction of molecular oxygen"/>
    <property type="evidence" value="ECO:0007669"/>
    <property type="project" value="InterPro"/>
</dbReference>
<dbReference type="PROSITE" id="PS00086">
    <property type="entry name" value="CYTOCHROME_P450"/>
    <property type="match status" value="1"/>
</dbReference>
<gene>
    <name evidence="9" type="ORF">HDA32_004067</name>
</gene>
<keyword evidence="10" id="KW-1185">Reference proteome</keyword>
<evidence type="ECO:0000256" key="8">
    <source>
        <dbReference type="SAM" id="MobiDB-lite"/>
    </source>
</evidence>
<feature type="region of interest" description="Disordered" evidence="8">
    <location>
        <begin position="361"/>
        <end position="390"/>
    </location>
</feature>
<evidence type="ECO:0000256" key="6">
    <source>
        <dbReference type="ARBA" id="ARBA00023033"/>
    </source>
</evidence>
<dbReference type="InterPro" id="IPR017972">
    <property type="entry name" value="Cyt_P450_CS"/>
</dbReference>
<evidence type="ECO:0000313" key="9">
    <source>
        <dbReference type="EMBL" id="NYE48947.1"/>
    </source>
</evidence>
<organism evidence="9 10">
    <name type="scientific">Spinactinospora alkalitolerans</name>
    <dbReference type="NCBI Taxonomy" id="687207"/>
    <lineage>
        <taxon>Bacteria</taxon>
        <taxon>Bacillati</taxon>
        <taxon>Actinomycetota</taxon>
        <taxon>Actinomycetes</taxon>
        <taxon>Streptosporangiales</taxon>
        <taxon>Nocardiopsidaceae</taxon>
        <taxon>Spinactinospora</taxon>
    </lineage>
</organism>
<keyword evidence="3 7" id="KW-0479">Metal-binding</keyword>
<evidence type="ECO:0000256" key="4">
    <source>
        <dbReference type="ARBA" id="ARBA00023002"/>
    </source>
</evidence>
<dbReference type="SUPFAM" id="SSF48264">
    <property type="entry name" value="Cytochrome P450"/>
    <property type="match status" value="1"/>
</dbReference>
<evidence type="ECO:0000256" key="5">
    <source>
        <dbReference type="ARBA" id="ARBA00023004"/>
    </source>
</evidence>
<dbReference type="CDD" id="cd11029">
    <property type="entry name" value="CYP107-like"/>
    <property type="match status" value="1"/>
</dbReference>
<dbReference type="InterPro" id="IPR001128">
    <property type="entry name" value="Cyt_P450"/>
</dbReference>
<keyword evidence="6 7" id="KW-0503">Monooxygenase</keyword>
<dbReference type="PRINTS" id="PR00385">
    <property type="entry name" value="P450"/>
</dbReference>
<dbReference type="GO" id="GO:0020037">
    <property type="term" value="F:heme binding"/>
    <property type="evidence" value="ECO:0007669"/>
    <property type="project" value="InterPro"/>
</dbReference>
<reference evidence="9 10" key="1">
    <citation type="submission" date="2020-07" db="EMBL/GenBank/DDBJ databases">
        <title>Sequencing the genomes of 1000 actinobacteria strains.</title>
        <authorList>
            <person name="Klenk H.-P."/>
        </authorList>
    </citation>
    <scope>NUCLEOTIDE SEQUENCE [LARGE SCALE GENOMIC DNA]</scope>
    <source>
        <strain evidence="9 10">CXB654</strain>
    </source>
</reference>
<dbReference type="AlphaFoldDB" id="A0A852U078"/>
<comment type="caution">
    <text evidence="9">The sequence shown here is derived from an EMBL/GenBank/DDBJ whole genome shotgun (WGS) entry which is preliminary data.</text>
</comment>
<dbReference type="EMBL" id="JACCCC010000001">
    <property type="protein sequence ID" value="NYE48947.1"/>
    <property type="molecule type" value="Genomic_DNA"/>
</dbReference>
<keyword evidence="4 7" id="KW-0560">Oxidoreductase</keyword>
<evidence type="ECO:0000256" key="2">
    <source>
        <dbReference type="ARBA" id="ARBA00022617"/>
    </source>
</evidence>
<name>A0A852U078_9ACTN</name>
<dbReference type="FunFam" id="1.10.630.10:FF:000018">
    <property type="entry name" value="Cytochrome P450 monooxygenase"/>
    <property type="match status" value="1"/>
</dbReference>
<dbReference type="PRINTS" id="PR00359">
    <property type="entry name" value="BP450"/>
</dbReference>
<evidence type="ECO:0000256" key="3">
    <source>
        <dbReference type="ARBA" id="ARBA00022723"/>
    </source>
</evidence>
<dbReference type="GO" id="GO:0004497">
    <property type="term" value="F:monooxygenase activity"/>
    <property type="evidence" value="ECO:0007669"/>
    <property type="project" value="UniProtKB-KW"/>
</dbReference>
<dbReference type="Proteomes" id="UP000589036">
    <property type="component" value="Unassembled WGS sequence"/>
</dbReference>